<feature type="region of interest" description="Disordered" evidence="1">
    <location>
        <begin position="268"/>
        <end position="287"/>
    </location>
</feature>
<dbReference type="RefSeq" id="XP_062640365.1">
    <property type="nucleotide sequence ID" value="XM_062785452.1"/>
</dbReference>
<dbReference type="GeneID" id="87822065"/>
<evidence type="ECO:0008006" key="4">
    <source>
        <dbReference type="Google" id="ProtNLM"/>
    </source>
</evidence>
<organism evidence="2 3">
    <name type="scientific">Dichotomopilus funicola</name>
    <dbReference type="NCBI Taxonomy" id="1934379"/>
    <lineage>
        <taxon>Eukaryota</taxon>
        <taxon>Fungi</taxon>
        <taxon>Dikarya</taxon>
        <taxon>Ascomycota</taxon>
        <taxon>Pezizomycotina</taxon>
        <taxon>Sordariomycetes</taxon>
        <taxon>Sordariomycetidae</taxon>
        <taxon>Sordariales</taxon>
        <taxon>Chaetomiaceae</taxon>
        <taxon>Dichotomopilus</taxon>
    </lineage>
</organism>
<proteinExistence type="predicted"/>
<reference evidence="2" key="2">
    <citation type="submission" date="2023-05" db="EMBL/GenBank/DDBJ databases">
        <authorList>
            <consortium name="Lawrence Berkeley National Laboratory"/>
            <person name="Steindorff A."/>
            <person name="Hensen N."/>
            <person name="Bonometti L."/>
            <person name="Westerberg I."/>
            <person name="Brannstrom I.O."/>
            <person name="Guillou S."/>
            <person name="Cros-Aarteil S."/>
            <person name="Calhoun S."/>
            <person name="Haridas S."/>
            <person name="Kuo A."/>
            <person name="Mondo S."/>
            <person name="Pangilinan J."/>
            <person name="Riley R."/>
            <person name="Labutti K."/>
            <person name="Andreopoulos B."/>
            <person name="Lipzen A."/>
            <person name="Chen C."/>
            <person name="Yanf M."/>
            <person name="Daum C."/>
            <person name="Ng V."/>
            <person name="Clum A."/>
            <person name="Ohm R."/>
            <person name="Martin F."/>
            <person name="Silar P."/>
            <person name="Natvig D."/>
            <person name="Lalanne C."/>
            <person name="Gautier V."/>
            <person name="Ament-Velasquez S.L."/>
            <person name="Kruys A."/>
            <person name="Hutchinson M.I."/>
            <person name="Powell A.J."/>
            <person name="Barry K."/>
            <person name="Miller A.N."/>
            <person name="Grigoriev I.V."/>
            <person name="Debuchy R."/>
            <person name="Gladieux P."/>
            <person name="Thoren M.H."/>
            <person name="Johannesson H."/>
        </authorList>
    </citation>
    <scope>NUCLEOTIDE SEQUENCE</scope>
    <source>
        <strain evidence="2">CBS 141.50</strain>
    </source>
</reference>
<keyword evidence="3" id="KW-1185">Reference proteome</keyword>
<dbReference type="AlphaFoldDB" id="A0AAN6ZR57"/>
<name>A0AAN6ZR57_9PEZI</name>
<accession>A0AAN6ZR57</accession>
<dbReference type="InterPro" id="IPR038883">
    <property type="entry name" value="AN11006-like"/>
</dbReference>
<sequence length="623" mass="70178">MEIETAHPNGAPRPLPGILQLTSETRHRIYLYLGVAQRRIYGKAAPIIYDLGDPSRFKIVNSESQFDDGPASFHSLLLSCRTISSEVSAFLYSANWFVIHYQARKSLVALRALTPNALASLANLKIVLNQGSCHRREPGTMGFEECCGRIWAYKQPLNGSPRLLYGCGADHGDAHDYPLTAASPPTEDVIEDWLKTAAYLASYITPGQLELSLVCDVGRGDVEIARRILDGFRLLPRLKDCHIRLCETRHPQLQQLAQEAARHARGIDSSKLVGRSPSSSSSSSLGPSLLSLPPEIRLRILQYTDLITPSKEVMWKKSSSVVSYYIQRPPCYEEWGPSYCPPHCNQGCRFSHCWRTIFPQPSIGCFCSARHTAASSRCKCWAPPTPLFLVCRTLYAEANMVFYRGNRFIVIDAPGTGSFQGRPPGDYPHKSFAASHFLKKVIPPHCLTHLRFLEVVFSVLTHENRPRDDHPAFQDWDDTWDWVKGKLNLPTLTLRLAVAAHPDRGRGPPESWEMTREQGKMVLATYNRIILPLQRLGGTSDGGGGLARFYASLPWPLKWSREATRRLAAMDRDARSEWLDSKDREIKIRAERYVMGDRYNHVSTTGAEPQRSVWAWGTLDLYF</sequence>
<evidence type="ECO:0000256" key="1">
    <source>
        <dbReference type="SAM" id="MobiDB-lite"/>
    </source>
</evidence>
<dbReference type="PANTHER" id="PTHR42085">
    <property type="entry name" value="F-BOX DOMAIN-CONTAINING PROTEIN"/>
    <property type="match status" value="1"/>
</dbReference>
<dbReference type="PANTHER" id="PTHR42085:SF6">
    <property type="entry name" value="F-BOX DOMAIN-CONTAINING PROTEIN"/>
    <property type="match status" value="1"/>
</dbReference>
<reference evidence="2" key="1">
    <citation type="journal article" date="2023" name="Mol. Phylogenet. Evol.">
        <title>Genome-scale phylogeny and comparative genomics of the fungal order Sordariales.</title>
        <authorList>
            <person name="Hensen N."/>
            <person name="Bonometti L."/>
            <person name="Westerberg I."/>
            <person name="Brannstrom I.O."/>
            <person name="Guillou S."/>
            <person name="Cros-Aarteil S."/>
            <person name="Calhoun S."/>
            <person name="Haridas S."/>
            <person name="Kuo A."/>
            <person name="Mondo S."/>
            <person name="Pangilinan J."/>
            <person name="Riley R."/>
            <person name="LaButti K."/>
            <person name="Andreopoulos B."/>
            <person name="Lipzen A."/>
            <person name="Chen C."/>
            <person name="Yan M."/>
            <person name="Daum C."/>
            <person name="Ng V."/>
            <person name="Clum A."/>
            <person name="Steindorff A."/>
            <person name="Ohm R.A."/>
            <person name="Martin F."/>
            <person name="Silar P."/>
            <person name="Natvig D.O."/>
            <person name="Lalanne C."/>
            <person name="Gautier V."/>
            <person name="Ament-Velasquez S.L."/>
            <person name="Kruys A."/>
            <person name="Hutchinson M.I."/>
            <person name="Powell A.J."/>
            <person name="Barry K."/>
            <person name="Miller A.N."/>
            <person name="Grigoriev I.V."/>
            <person name="Debuchy R."/>
            <person name="Gladieux P."/>
            <person name="Hiltunen Thoren M."/>
            <person name="Johannesson H."/>
        </authorList>
    </citation>
    <scope>NUCLEOTIDE SEQUENCE</scope>
    <source>
        <strain evidence="2">CBS 141.50</strain>
    </source>
</reference>
<evidence type="ECO:0000313" key="3">
    <source>
        <dbReference type="Proteomes" id="UP001302676"/>
    </source>
</evidence>
<dbReference type="Proteomes" id="UP001302676">
    <property type="component" value="Unassembled WGS sequence"/>
</dbReference>
<feature type="compositionally biased region" description="Low complexity" evidence="1">
    <location>
        <begin position="276"/>
        <end position="287"/>
    </location>
</feature>
<protein>
    <recommendedName>
        <fullName evidence="4">F-box domain-containing protein</fullName>
    </recommendedName>
</protein>
<dbReference type="EMBL" id="MU853558">
    <property type="protein sequence ID" value="KAK4146994.1"/>
    <property type="molecule type" value="Genomic_DNA"/>
</dbReference>
<evidence type="ECO:0000313" key="2">
    <source>
        <dbReference type="EMBL" id="KAK4146994.1"/>
    </source>
</evidence>
<comment type="caution">
    <text evidence="2">The sequence shown here is derived from an EMBL/GenBank/DDBJ whole genome shotgun (WGS) entry which is preliminary data.</text>
</comment>
<gene>
    <name evidence="2" type="ORF">C8A04DRAFT_9349</name>
</gene>